<name>A0ABV8GU12_9BACI</name>
<protein>
    <submittedName>
        <fullName evidence="1">Phosphoribosyl-ATP pyrophosphohydrolase</fullName>
    </submittedName>
</protein>
<accession>A0ABV8GU12</accession>
<keyword evidence="2" id="KW-1185">Reference proteome</keyword>
<dbReference type="CDD" id="cd11532">
    <property type="entry name" value="NTP-PPase_COG4997"/>
    <property type="match status" value="1"/>
</dbReference>
<dbReference type="InterPro" id="IPR038735">
    <property type="entry name" value="MSMEG_1276-like_NTP-PPase_dom"/>
</dbReference>
<reference evidence="2" key="1">
    <citation type="journal article" date="2019" name="Int. J. Syst. Evol. Microbiol.">
        <title>The Global Catalogue of Microorganisms (GCM) 10K type strain sequencing project: providing services to taxonomists for standard genome sequencing and annotation.</title>
        <authorList>
            <consortium name="The Broad Institute Genomics Platform"/>
            <consortium name="The Broad Institute Genome Sequencing Center for Infectious Disease"/>
            <person name="Wu L."/>
            <person name="Ma J."/>
        </authorList>
    </citation>
    <scope>NUCLEOTIDE SEQUENCE [LARGE SCALE GENOMIC DNA]</scope>
    <source>
        <strain evidence="2">IBRC-M 10703</strain>
    </source>
</reference>
<sequence length="107" mass="12472">MPTYNKLVRDRIPEIIKNSGKDLKTETLNHDRYILELKKKLYEEVEEYQQAATQKDALEELADVLELMHALTNVHGSSIEEVEKIRAKKAEKRGGFDEKIFLIEVED</sequence>
<evidence type="ECO:0000313" key="2">
    <source>
        <dbReference type="Proteomes" id="UP001595772"/>
    </source>
</evidence>
<gene>
    <name evidence="1" type="ORF">ACFOUV_00640</name>
</gene>
<dbReference type="RefSeq" id="WP_379494836.1">
    <property type="nucleotide sequence ID" value="NZ_JBHSAO010000001.1"/>
</dbReference>
<dbReference type="EMBL" id="JBHSAO010000001">
    <property type="protein sequence ID" value="MFC4022318.1"/>
    <property type="molecule type" value="Genomic_DNA"/>
</dbReference>
<dbReference type="SUPFAM" id="SSF101386">
    <property type="entry name" value="all-alpha NTP pyrophosphatases"/>
    <property type="match status" value="1"/>
</dbReference>
<proteinExistence type="predicted"/>
<evidence type="ECO:0000313" key="1">
    <source>
        <dbReference type="EMBL" id="MFC4022318.1"/>
    </source>
</evidence>
<dbReference type="Proteomes" id="UP001595772">
    <property type="component" value="Unassembled WGS sequence"/>
</dbReference>
<comment type="caution">
    <text evidence="1">The sequence shown here is derived from an EMBL/GenBank/DDBJ whole genome shotgun (WGS) entry which is preliminary data.</text>
</comment>
<organism evidence="1 2">
    <name type="scientific">Oceanobacillus longus</name>
    <dbReference type="NCBI Taxonomy" id="930120"/>
    <lineage>
        <taxon>Bacteria</taxon>
        <taxon>Bacillati</taxon>
        <taxon>Bacillota</taxon>
        <taxon>Bacilli</taxon>
        <taxon>Bacillales</taxon>
        <taxon>Bacillaceae</taxon>
        <taxon>Oceanobacillus</taxon>
    </lineage>
</organism>